<dbReference type="InterPro" id="IPR036937">
    <property type="entry name" value="Adhesion_dom_fimbrial_sf"/>
</dbReference>
<dbReference type="PANTHER" id="PTHR33420:SF12">
    <property type="entry name" value="FIMBRIN-LIKE PROTEIN FIMI-RELATED"/>
    <property type="match status" value="1"/>
</dbReference>
<gene>
    <name evidence="7" type="ORF">H0Z12_16585</name>
</gene>
<dbReference type="Pfam" id="PF00419">
    <property type="entry name" value="Fimbrial"/>
    <property type="match status" value="1"/>
</dbReference>
<dbReference type="PANTHER" id="PTHR33420">
    <property type="entry name" value="FIMBRIAL SUBUNIT ELFA-RELATED"/>
    <property type="match status" value="1"/>
</dbReference>
<dbReference type="Proteomes" id="UP000663901">
    <property type="component" value="Chromosome"/>
</dbReference>
<proteinExistence type="inferred from homology"/>
<dbReference type="SUPFAM" id="SSF49401">
    <property type="entry name" value="Bacterial adhesins"/>
    <property type="match status" value="1"/>
</dbReference>
<evidence type="ECO:0000256" key="2">
    <source>
        <dbReference type="ARBA" id="ARBA00006671"/>
    </source>
</evidence>
<keyword evidence="3 5" id="KW-0732">Signal</keyword>
<evidence type="ECO:0000313" key="7">
    <source>
        <dbReference type="EMBL" id="QTC45313.1"/>
    </source>
</evidence>
<dbReference type="RefSeq" id="WP_072404238.1">
    <property type="nucleotide sequence ID" value="NZ_CP059084.1"/>
</dbReference>
<evidence type="ECO:0000256" key="3">
    <source>
        <dbReference type="ARBA" id="ARBA00022729"/>
    </source>
</evidence>
<evidence type="ECO:0000256" key="5">
    <source>
        <dbReference type="SAM" id="SignalP"/>
    </source>
</evidence>
<reference evidence="7" key="1">
    <citation type="submission" date="2020-07" db="EMBL/GenBank/DDBJ databases">
        <title>Genome Sequences for Panteoa spp. that cause Center Rot in Onions.</title>
        <authorList>
            <person name="Asselin J.A."/>
            <person name="Helmann T."/>
            <person name="Beer S."/>
            <person name="Stodghill P."/>
        </authorList>
    </citation>
    <scope>NUCLEOTIDE SEQUENCE</scope>
    <source>
        <strain evidence="7">OC5a</strain>
    </source>
</reference>
<dbReference type="Gene3D" id="2.60.40.1090">
    <property type="entry name" value="Fimbrial-type adhesion domain"/>
    <property type="match status" value="1"/>
</dbReference>
<dbReference type="AlphaFoldDB" id="A0A8A4K9V5"/>
<sequence>MYLRIYFLIISSIMCSTIHAAKWIDHGHGHVHVNGQIQESACSIHTDDVWQEVTFPPFSSRSLNNNGLASILPFSLRLVNCDLKRDRGGEWKSVSVIFDGERVENHPDLFAVSGDAQGFALTLSDENGHVAHPGEIMDEVPLNKDGTELRYRLAVIPTGENFEEGHWSGTVRFMVTYQ</sequence>
<dbReference type="InterPro" id="IPR050263">
    <property type="entry name" value="Bact_Fimbrial_Adh_Pro"/>
</dbReference>
<feature type="chain" id="PRO_5034465777" evidence="5">
    <location>
        <begin position="21"/>
        <end position="178"/>
    </location>
</feature>
<comment type="similarity">
    <text evidence="2">Belongs to the fimbrial protein family.</text>
</comment>
<dbReference type="InterPro" id="IPR000259">
    <property type="entry name" value="Adhesion_dom_fimbrial"/>
</dbReference>
<dbReference type="GO" id="GO:0043709">
    <property type="term" value="P:cell adhesion involved in single-species biofilm formation"/>
    <property type="evidence" value="ECO:0007669"/>
    <property type="project" value="TreeGrafter"/>
</dbReference>
<dbReference type="EMBL" id="CP059084">
    <property type="protein sequence ID" value="QTC45313.1"/>
    <property type="molecule type" value="Genomic_DNA"/>
</dbReference>
<dbReference type="InterPro" id="IPR008966">
    <property type="entry name" value="Adhesion_dom_sf"/>
</dbReference>
<accession>A0A8A4K9V5</accession>
<evidence type="ECO:0000256" key="1">
    <source>
        <dbReference type="ARBA" id="ARBA00004561"/>
    </source>
</evidence>
<evidence type="ECO:0000256" key="4">
    <source>
        <dbReference type="ARBA" id="ARBA00023263"/>
    </source>
</evidence>
<evidence type="ECO:0000259" key="6">
    <source>
        <dbReference type="Pfam" id="PF00419"/>
    </source>
</evidence>
<name>A0A8A4K9V5_PANAN</name>
<evidence type="ECO:0000313" key="8">
    <source>
        <dbReference type="Proteomes" id="UP000663901"/>
    </source>
</evidence>
<comment type="subcellular location">
    <subcellularLocation>
        <location evidence="1">Fimbrium</location>
    </subcellularLocation>
</comment>
<dbReference type="GO" id="GO:0009289">
    <property type="term" value="C:pilus"/>
    <property type="evidence" value="ECO:0007669"/>
    <property type="project" value="UniProtKB-SubCell"/>
</dbReference>
<protein>
    <submittedName>
        <fullName evidence="7">Type 1 fimbrial protein</fullName>
    </submittedName>
</protein>
<feature type="domain" description="Fimbrial-type adhesion" evidence="6">
    <location>
        <begin position="32"/>
        <end position="178"/>
    </location>
</feature>
<keyword evidence="4" id="KW-0281">Fimbrium</keyword>
<feature type="signal peptide" evidence="5">
    <location>
        <begin position="1"/>
        <end position="20"/>
    </location>
</feature>
<organism evidence="7 8">
    <name type="scientific">Pantoea ananas</name>
    <name type="common">Erwinia uredovora</name>
    <dbReference type="NCBI Taxonomy" id="553"/>
    <lineage>
        <taxon>Bacteria</taxon>
        <taxon>Pseudomonadati</taxon>
        <taxon>Pseudomonadota</taxon>
        <taxon>Gammaproteobacteria</taxon>
        <taxon>Enterobacterales</taxon>
        <taxon>Erwiniaceae</taxon>
        <taxon>Pantoea</taxon>
    </lineage>
</organism>